<evidence type="ECO:0000256" key="5">
    <source>
        <dbReference type="ARBA" id="ARBA00022692"/>
    </source>
</evidence>
<keyword evidence="6 12" id="KW-1133">Transmembrane helix</keyword>
<dbReference type="Pfam" id="PF00474">
    <property type="entry name" value="SSF"/>
    <property type="match status" value="1"/>
</dbReference>
<dbReference type="PANTHER" id="PTHR42985:SF40">
    <property type="entry name" value="LD47995P-RELATED"/>
    <property type="match status" value="1"/>
</dbReference>
<keyword evidence="5 12" id="KW-0812">Transmembrane</keyword>
<feature type="transmembrane region" description="Helical" evidence="12">
    <location>
        <begin position="192"/>
        <end position="215"/>
    </location>
</feature>
<feature type="transmembrane region" description="Helical" evidence="12">
    <location>
        <begin position="275"/>
        <end position="292"/>
    </location>
</feature>
<keyword evidence="4" id="KW-1003">Cell membrane</keyword>
<feature type="transmembrane region" description="Helical" evidence="12">
    <location>
        <begin position="385"/>
        <end position="405"/>
    </location>
</feature>
<comment type="subcellular location">
    <subcellularLocation>
        <location evidence="1">Cell membrane</location>
        <topology evidence="1">Multi-pass membrane protein</topology>
    </subcellularLocation>
</comment>
<comment type="caution">
    <text evidence="13">The sequence shown here is derived from an EMBL/GenBank/DDBJ whole genome shotgun (WGS) entry which is preliminary data.</text>
</comment>
<evidence type="ECO:0000313" key="14">
    <source>
        <dbReference type="Proteomes" id="UP001595478"/>
    </source>
</evidence>
<feature type="transmembrane region" description="Helical" evidence="12">
    <location>
        <begin position="352"/>
        <end position="376"/>
    </location>
</feature>
<evidence type="ECO:0000256" key="12">
    <source>
        <dbReference type="SAM" id="Phobius"/>
    </source>
</evidence>
<dbReference type="Gene3D" id="1.20.1730.10">
    <property type="entry name" value="Sodium/glucose cotransporter"/>
    <property type="match status" value="1"/>
</dbReference>
<evidence type="ECO:0000256" key="11">
    <source>
        <dbReference type="RuleBase" id="RU362091"/>
    </source>
</evidence>
<evidence type="ECO:0000256" key="6">
    <source>
        <dbReference type="ARBA" id="ARBA00022989"/>
    </source>
</evidence>
<evidence type="ECO:0000256" key="10">
    <source>
        <dbReference type="ARBA" id="ARBA00023201"/>
    </source>
</evidence>
<keyword evidence="7" id="KW-0915">Sodium</keyword>
<evidence type="ECO:0000256" key="1">
    <source>
        <dbReference type="ARBA" id="ARBA00004651"/>
    </source>
</evidence>
<feature type="transmembrane region" description="Helical" evidence="12">
    <location>
        <begin position="89"/>
        <end position="109"/>
    </location>
</feature>
<dbReference type="PROSITE" id="PS50283">
    <property type="entry name" value="NA_SOLUT_SYMP_3"/>
    <property type="match status" value="1"/>
</dbReference>
<evidence type="ECO:0000256" key="2">
    <source>
        <dbReference type="ARBA" id="ARBA00006434"/>
    </source>
</evidence>
<feature type="transmembrane region" description="Helical" evidence="12">
    <location>
        <begin position="473"/>
        <end position="493"/>
    </location>
</feature>
<dbReference type="InterPro" id="IPR038377">
    <property type="entry name" value="Na/Glc_symporter_sf"/>
</dbReference>
<keyword evidence="14" id="KW-1185">Reference proteome</keyword>
<evidence type="ECO:0000256" key="3">
    <source>
        <dbReference type="ARBA" id="ARBA00022448"/>
    </source>
</evidence>
<dbReference type="CDD" id="cd11477">
    <property type="entry name" value="SLC5sbd_u1"/>
    <property type="match status" value="1"/>
</dbReference>
<evidence type="ECO:0000256" key="7">
    <source>
        <dbReference type="ARBA" id="ARBA00023053"/>
    </source>
</evidence>
<gene>
    <name evidence="13" type="ORF">ACFOHL_12785</name>
</gene>
<feature type="transmembrane region" description="Helical" evidence="12">
    <location>
        <begin position="236"/>
        <end position="255"/>
    </location>
</feature>
<feature type="transmembrane region" description="Helical" evidence="12">
    <location>
        <begin position="417"/>
        <end position="435"/>
    </location>
</feature>
<dbReference type="RefSeq" id="WP_376920631.1">
    <property type="nucleotide sequence ID" value="NZ_JBHRSW010000023.1"/>
</dbReference>
<feature type="transmembrane region" description="Helical" evidence="12">
    <location>
        <begin position="121"/>
        <end position="145"/>
    </location>
</feature>
<organism evidence="13 14">
    <name type="scientific">Agaribacter flavus</name>
    <dbReference type="NCBI Taxonomy" id="1902781"/>
    <lineage>
        <taxon>Bacteria</taxon>
        <taxon>Pseudomonadati</taxon>
        <taxon>Pseudomonadota</taxon>
        <taxon>Gammaproteobacteria</taxon>
        <taxon>Alteromonadales</taxon>
        <taxon>Alteromonadaceae</taxon>
        <taxon>Agaribacter</taxon>
    </lineage>
</organism>
<sequence>MKSFFSAGGTLPWWMSGLSLFMSFFSAGTFVVWGSIAYEHGWVAVTIQWTMCLAGIIIGLYIAPRWQQTRVLTAAEFIKRRLGLRVQKVYTYIFLAISSFSTGAFLYPVAKIGEVSTGLPIHYIIVCLGLLILLYTAVGGLWAVVVTDILQFVVLAAAVLIVVPLSLEKIGGITTFINATPEGFFALTNSEYTWGFIVAFGLYNLFFIAGNWAYIQRFTSVPTPSDAKKVGLLFGALYLISPVIWMIAPMIYRALHPELSGLENEGAYLLMSKEVLPVGMLGLMLGAMIFATSSSINTSLNIAAGVITNDVFKHFRPSASQKTLVSVGRIATCGLGIITITVALLVPKMGGVVELVMTLAALTGGALFLPPIWLLFSRFQTGKTILATTFISLLVNGFFKFAAPSLLNVSLERAPEMMLGVGLPLLLLAIFELILRSRGTEAKVYATEKSALNANTTFSSSHLKENSDNNKGIRVIAFGILATGLIMLCLSFLADHGAVAVLIMAGLISSLGLFLLIKFSTRKEIDYDE</sequence>
<comment type="similarity">
    <text evidence="2 11">Belongs to the sodium:solute symporter (SSF) (TC 2.A.21) family.</text>
</comment>
<evidence type="ECO:0000313" key="13">
    <source>
        <dbReference type="EMBL" id="MFC3122498.1"/>
    </source>
</evidence>
<evidence type="ECO:0000256" key="4">
    <source>
        <dbReference type="ARBA" id="ARBA00022475"/>
    </source>
</evidence>
<dbReference type="InterPro" id="IPR001734">
    <property type="entry name" value="Na/solute_symporter"/>
</dbReference>
<feature type="transmembrane region" description="Helical" evidence="12">
    <location>
        <begin position="12"/>
        <end position="36"/>
    </location>
</feature>
<evidence type="ECO:0000256" key="9">
    <source>
        <dbReference type="ARBA" id="ARBA00023136"/>
    </source>
</evidence>
<protein>
    <submittedName>
        <fullName evidence="13">Sodium:solute symporter family protein</fullName>
    </submittedName>
</protein>
<reference evidence="14" key="1">
    <citation type="journal article" date="2019" name="Int. J. Syst. Evol. Microbiol.">
        <title>The Global Catalogue of Microorganisms (GCM) 10K type strain sequencing project: providing services to taxonomists for standard genome sequencing and annotation.</title>
        <authorList>
            <consortium name="The Broad Institute Genomics Platform"/>
            <consortium name="The Broad Institute Genome Sequencing Center for Infectious Disease"/>
            <person name="Wu L."/>
            <person name="Ma J."/>
        </authorList>
    </citation>
    <scope>NUCLEOTIDE SEQUENCE [LARGE SCALE GENOMIC DNA]</scope>
    <source>
        <strain evidence="14">KCTC 52473</strain>
    </source>
</reference>
<dbReference type="EMBL" id="JBHRSW010000023">
    <property type="protein sequence ID" value="MFC3122498.1"/>
    <property type="molecule type" value="Genomic_DNA"/>
</dbReference>
<feature type="transmembrane region" description="Helical" evidence="12">
    <location>
        <begin position="152"/>
        <end position="172"/>
    </location>
</feature>
<keyword evidence="8" id="KW-0406">Ion transport</keyword>
<dbReference type="PANTHER" id="PTHR42985">
    <property type="entry name" value="SODIUM-COUPLED MONOCARBOXYLATE TRANSPORTER"/>
    <property type="match status" value="1"/>
</dbReference>
<dbReference type="Proteomes" id="UP001595478">
    <property type="component" value="Unassembled WGS sequence"/>
</dbReference>
<dbReference type="InterPro" id="IPR051163">
    <property type="entry name" value="Sodium:Solute_Symporter_SSF"/>
</dbReference>
<keyword evidence="9 12" id="KW-0472">Membrane</keyword>
<feature type="transmembrane region" description="Helical" evidence="12">
    <location>
        <begin position="323"/>
        <end position="346"/>
    </location>
</feature>
<feature type="transmembrane region" description="Helical" evidence="12">
    <location>
        <begin position="42"/>
        <end position="63"/>
    </location>
</feature>
<keyword evidence="3" id="KW-0813">Transport</keyword>
<name>A0ABV7FT82_9ALTE</name>
<proteinExistence type="inferred from homology"/>
<keyword evidence="10" id="KW-0739">Sodium transport</keyword>
<feature type="transmembrane region" description="Helical" evidence="12">
    <location>
        <begin position="499"/>
        <end position="517"/>
    </location>
</feature>
<evidence type="ECO:0000256" key="8">
    <source>
        <dbReference type="ARBA" id="ARBA00023065"/>
    </source>
</evidence>
<accession>A0ABV7FT82</accession>